<keyword evidence="2" id="KW-1185">Reference proteome</keyword>
<accession>A0ABY2FMY3</accession>
<comment type="caution">
    <text evidence="1">The sequence shown here is derived from an EMBL/GenBank/DDBJ whole genome shotgun (WGS) entry which is preliminary data.</text>
</comment>
<reference evidence="1 2" key="1">
    <citation type="submission" date="2019-03" db="EMBL/GenBank/DDBJ databases">
        <title>Genomic Encyclopedia of Type Strains, Phase III (KMG-III): the genomes of soil and plant-associated and newly described type strains.</title>
        <authorList>
            <person name="Whitman W."/>
        </authorList>
    </citation>
    <scope>NUCLEOTIDE SEQUENCE [LARGE SCALE GENOMIC DNA]</scope>
    <source>
        <strain evidence="1 2">VKMAc-2574</strain>
    </source>
</reference>
<evidence type="ECO:0000313" key="1">
    <source>
        <dbReference type="EMBL" id="TDW94504.1"/>
    </source>
</evidence>
<proteinExistence type="predicted"/>
<organism evidence="1 2">
    <name type="scientific">Kribbella pratensis</name>
    <dbReference type="NCBI Taxonomy" id="2512112"/>
    <lineage>
        <taxon>Bacteria</taxon>
        <taxon>Bacillati</taxon>
        <taxon>Actinomycetota</taxon>
        <taxon>Actinomycetes</taxon>
        <taxon>Propionibacteriales</taxon>
        <taxon>Kribbellaceae</taxon>
        <taxon>Kribbella</taxon>
    </lineage>
</organism>
<sequence>MSPYGGRFGGDSAIPSACALERMASSVRLSLMLITPTGVLPAASSRSYCTWSSVHALPLLDFVSDMVRVLRHTGLLLMAPIPSLTRLS</sequence>
<dbReference type="Proteomes" id="UP000295060">
    <property type="component" value="Unassembled WGS sequence"/>
</dbReference>
<dbReference type="EMBL" id="SODU01000001">
    <property type="protein sequence ID" value="TDW94504.1"/>
    <property type="molecule type" value="Genomic_DNA"/>
</dbReference>
<gene>
    <name evidence="1" type="ORF">EV137_1819</name>
</gene>
<evidence type="ECO:0000313" key="2">
    <source>
        <dbReference type="Proteomes" id="UP000295060"/>
    </source>
</evidence>
<protein>
    <submittedName>
        <fullName evidence="1">Uncharacterized protein</fullName>
    </submittedName>
</protein>
<name>A0ABY2FMY3_9ACTN</name>